<comment type="caution">
    <text evidence="2">The sequence shown here is derived from an EMBL/GenBank/DDBJ whole genome shotgun (WGS) entry which is preliminary data.</text>
</comment>
<reference evidence="2" key="1">
    <citation type="submission" date="2013-08" db="EMBL/GenBank/DDBJ databases">
        <authorList>
            <person name="Mendez C."/>
            <person name="Richter M."/>
            <person name="Ferrer M."/>
            <person name="Sanchez J."/>
        </authorList>
    </citation>
    <scope>NUCLEOTIDE SEQUENCE</scope>
</reference>
<accession>T0ZU62</accession>
<dbReference type="EMBL" id="AUZX01014043">
    <property type="protein sequence ID" value="EQD33445.1"/>
    <property type="molecule type" value="Genomic_DNA"/>
</dbReference>
<sequence length="130" mass="14358">MPRIHLISGLPRSGSALLRQNPRFQADSSPIASSVGSLLGALGCAHNFAHIDYATTAFDLKAGTPGLYVMRSNVEAIERDTSPPPNLFRRFENGAFLRNSVLNRRGTHRMDTRRHSLSEYRNIPIGPHPP</sequence>
<evidence type="ECO:0000256" key="1">
    <source>
        <dbReference type="SAM" id="MobiDB-lite"/>
    </source>
</evidence>
<feature type="compositionally biased region" description="Basic and acidic residues" evidence="1">
    <location>
        <begin position="108"/>
        <end position="118"/>
    </location>
</feature>
<organism evidence="2">
    <name type="scientific">mine drainage metagenome</name>
    <dbReference type="NCBI Taxonomy" id="410659"/>
    <lineage>
        <taxon>unclassified sequences</taxon>
        <taxon>metagenomes</taxon>
        <taxon>ecological metagenomes</taxon>
    </lineage>
</organism>
<gene>
    <name evidence="2" type="ORF">B1A_19035</name>
</gene>
<proteinExistence type="predicted"/>
<feature type="non-terminal residue" evidence="2">
    <location>
        <position position="130"/>
    </location>
</feature>
<evidence type="ECO:0008006" key="3">
    <source>
        <dbReference type="Google" id="ProtNLM"/>
    </source>
</evidence>
<dbReference type="AlphaFoldDB" id="T0ZU62"/>
<name>T0ZU62_9ZZZZ</name>
<feature type="region of interest" description="Disordered" evidence="1">
    <location>
        <begin position="108"/>
        <end position="130"/>
    </location>
</feature>
<reference evidence="2" key="2">
    <citation type="journal article" date="2014" name="ISME J.">
        <title>Microbial stratification in low pH oxic and suboxic macroscopic growths along an acid mine drainage.</title>
        <authorList>
            <person name="Mendez-Garcia C."/>
            <person name="Mesa V."/>
            <person name="Sprenger R.R."/>
            <person name="Richter M."/>
            <person name="Diez M.S."/>
            <person name="Solano J."/>
            <person name="Bargiela R."/>
            <person name="Golyshina O.V."/>
            <person name="Manteca A."/>
            <person name="Ramos J.L."/>
            <person name="Gallego J.R."/>
            <person name="Llorente I."/>
            <person name="Martins Dos Santos V.A."/>
            <person name="Jensen O.N."/>
            <person name="Pelaez A.I."/>
            <person name="Sanchez J."/>
            <person name="Ferrer M."/>
        </authorList>
    </citation>
    <scope>NUCLEOTIDE SEQUENCE</scope>
</reference>
<evidence type="ECO:0000313" key="2">
    <source>
        <dbReference type="EMBL" id="EQD33445.1"/>
    </source>
</evidence>
<protein>
    <recommendedName>
        <fullName evidence="3">Sulfotransferase</fullName>
    </recommendedName>
</protein>